<dbReference type="AlphaFoldDB" id="A0A1Z1WKK3"/>
<keyword evidence="3" id="KW-1185">Reference proteome</keyword>
<organism evidence="2 3">
    <name type="scientific">Streptomyces alboflavus</name>
    <dbReference type="NCBI Taxonomy" id="67267"/>
    <lineage>
        <taxon>Bacteria</taxon>
        <taxon>Bacillati</taxon>
        <taxon>Actinomycetota</taxon>
        <taxon>Actinomycetes</taxon>
        <taxon>Kitasatosporales</taxon>
        <taxon>Streptomycetaceae</taxon>
        <taxon>Streptomyces</taxon>
    </lineage>
</organism>
<evidence type="ECO:0000313" key="3">
    <source>
        <dbReference type="Proteomes" id="UP000195880"/>
    </source>
</evidence>
<protein>
    <submittedName>
        <fullName evidence="2">Uncharacterized protein</fullName>
    </submittedName>
</protein>
<dbReference type="Proteomes" id="UP000195880">
    <property type="component" value="Chromosome"/>
</dbReference>
<evidence type="ECO:0000313" key="2">
    <source>
        <dbReference type="EMBL" id="ARX86899.1"/>
    </source>
</evidence>
<reference evidence="2 3" key="1">
    <citation type="submission" date="2017-05" db="EMBL/GenBank/DDBJ databases">
        <title>Streptomyces alboflavus Genome sequencing and assembly.</title>
        <authorList>
            <person name="Wang Y."/>
            <person name="Du B."/>
            <person name="Ding Y."/>
            <person name="Liu H."/>
            <person name="Hou Q."/>
            <person name="Liu K."/>
            <person name="Wang C."/>
            <person name="Yao L."/>
        </authorList>
    </citation>
    <scope>NUCLEOTIDE SEQUENCE [LARGE SCALE GENOMIC DNA]</scope>
    <source>
        <strain evidence="2 3">MDJK44</strain>
    </source>
</reference>
<sequence>MRARAWARRVGSGSRAGSRDQRPATVGGPVREAGRAAAVSEPYRPRGTLRFARWAVEPAVRPDPRRDRIGASVSLVSRPDHARSQTASASWGSETSGWVVARIWSAICRKNRP</sequence>
<feature type="region of interest" description="Disordered" evidence="1">
    <location>
        <begin position="63"/>
        <end position="91"/>
    </location>
</feature>
<feature type="region of interest" description="Disordered" evidence="1">
    <location>
        <begin position="1"/>
        <end position="29"/>
    </location>
</feature>
<accession>A0A1Z1WKK3</accession>
<dbReference type="EMBL" id="CP021748">
    <property type="protein sequence ID" value="ARX86899.1"/>
    <property type="molecule type" value="Genomic_DNA"/>
</dbReference>
<gene>
    <name evidence="2" type="ORF">SMD44_06380</name>
</gene>
<name>A0A1Z1WKK3_9ACTN</name>
<proteinExistence type="predicted"/>
<evidence type="ECO:0000256" key="1">
    <source>
        <dbReference type="SAM" id="MobiDB-lite"/>
    </source>
</evidence>
<dbReference type="KEGG" id="salf:SMD44_06380"/>